<dbReference type="EMBL" id="SJPX01000002">
    <property type="protein sequence ID" value="TWU55885.1"/>
    <property type="molecule type" value="Genomic_DNA"/>
</dbReference>
<dbReference type="Proteomes" id="UP000317977">
    <property type="component" value="Unassembled WGS sequence"/>
</dbReference>
<evidence type="ECO:0000313" key="1">
    <source>
        <dbReference type="EMBL" id="TWU55885.1"/>
    </source>
</evidence>
<accession>A0A5C6F3Y8</accession>
<gene>
    <name evidence="1" type="ORF">Poly59_21880</name>
</gene>
<protein>
    <submittedName>
        <fullName evidence="1">Uncharacterized protein</fullName>
    </submittedName>
</protein>
<evidence type="ECO:0000313" key="2">
    <source>
        <dbReference type="Proteomes" id="UP000317977"/>
    </source>
</evidence>
<comment type="caution">
    <text evidence="1">The sequence shown here is derived from an EMBL/GenBank/DDBJ whole genome shotgun (WGS) entry which is preliminary data.</text>
</comment>
<reference evidence="1 2" key="1">
    <citation type="submission" date="2019-02" db="EMBL/GenBank/DDBJ databases">
        <title>Deep-cultivation of Planctomycetes and their phenomic and genomic characterization uncovers novel biology.</title>
        <authorList>
            <person name="Wiegand S."/>
            <person name="Jogler M."/>
            <person name="Boedeker C."/>
            <person name="Pinto D."/>
            <person name="Vollmers J."/>
            <person name="Rivas-Marin E."/>
            <person name="Kohn T."/>
            <person name="Peeters S.H."/>
            <person name="Heuer A."/>
            <person name="Rast P."/>
            <person name="Oberbeckmann S."/>
            <person name="Bunk B."/>
            <person name="Jeske O."/>
            <person name="Meyerdierks A."/>
            <person name="Storesund J.E."/>
            <person name="Kallscheuer N."/>
            <person name="Luecker S."/>
            <person name="Lage O.M."/>
            <person name="Pohl T."/>
            <person name="Merkel B.J."/>
            <person name="Hornburger P."/>
            <person name="Mueller R.-W."/>
            <person name="Bruemmer F."/>
            <person name="Labrenz M."/>
            <person name="Spormann A.M."/>
            <person name="Op Den Camp H."/>
            <person name="Overmann J."/>
            <person name="Amann R."/>
            <person name="Jetten M.S.M."/>
            <person name="Mascher T."/>
            <person name="Medema M.H."/>
            <person name="Devos D.P."/>
            <person name="Kaster A.-K."/>
            <person name="Ovreas L."/>
            <person name="Rohde M."/>
            <person name="Galperin M.Y."/>
            <person name="Jogler C."/>
        </authorList>
    </citation>
    <scope>NUCLEOTIDE SEQUENCE [LARGE SCALE GENOMIC DNA]</scope>
    <source>
        <strain evidence="1 2">Poly59</strain>
    </source>
</reference>
<organism evidence="1 2">
    <name type="scientific">Rubripirellula reticaptiva</name>
    <dbReference type="NCBI Taxonomy" id="2528013"/>
    <lineage>
        <taxon>Bacteria</taxon>
        <taxon>Pseudomonadati</taxon>
        <taxon>Planctomycetota</taxon>
        <taxon>Planctomycetia</taxon>
        <taxon>Pirellulales</taxon>
        <taxon>Pirellulaceae</taxon>
        <taxon>Rubripirellula</taxon>
    </lineage>
</organism>
<proteinExistence type="predicted"/>
<keyword evidence="2" id="KW-1185">Reference proteome</keyword>
<sequence>MIFFSPATANSRPHQVPLDQQVESKVKSAFLRRGLRCRFSVAAVVYPDLRNAVKKSSHIRPTESFQPTSPLALPCYPVRPATQLGEQIANVALALEQACHATQSNRDWGAECDGCQRNGNCPSMVIGQNKDNV</sequence>
<dbReference type="RefSeq" id="WP_146533998.1">
    <property type="nucleotide sequence ID" value="NZ_SJPX01000002.1"/>
</dbReference>
<name>A0A5C6F3Y8_9BACT</name>
<dbReference type="AlphaFoldDB" id="A0A5C6F3Y8"/>